<dbReference type="Proteomes" id="UP001328107">
    <property type="component" value="Unassembled WGS sequence"/>
</dbReference>
<evidence type="ECO:0000256" key="5">
    <source>
        <dbReference type="SAM" id="MobiDB-lite"/>
    </source>
</evidence>
<evidence type="ECO:0000256" key="3">
    <source>
        <dbReference type="ARBA" id="ARBA00023163"/>
    </source>
</evidence>
<feature type="domain" description="BHLH" evidence="6">
    <location>
        <begin position="34"/>
        <end position="88"/>
    </location>
</feature>
<evidence type="ECO:0000313" key="7">
    <source>
        <dbReference type="EMBL" id="GMR36804.1"/>
    </source>
</evidence>
<keyword evidence="3" id="KW-0804">Transcription</keyword>
<evidence type="ECO:0000256" key="4">
    <source>
        <dbReference type="ARBA" id="ARBA00023242"/>
    </source>
</evidence>
<dbReference type="InterPro" id="IPR050370">
    <property type="entry name" value="HES_HEY"/>
</dbReference>
<dbReference type="InterPro" id="IPR011598">
    <property type="entry name" value="bHLH_dom"/>
</dbReference>
<dbReference type="SUPFAM" id="SSF47459">
    <property type="entry name" value="HLH, helix-loop-helix DNA-binding domain"/>
    <property type="match status" value="1"/>
</dbReference>
<keyword evidence="2" id="KW-0805">Transcription regulation</keyword>
<feature type="compositionally biased region" description="Basic and acidic residues" evidence="5">
    <location>
        <begin position="167"/>
        <end position="176"/>
    </location>
</feature>
<proteinExistence type="predicted"/>
<evidence type="ECO:0000313" key="8">
    <source>
        <dbReference type="Proteomes" id="UP001328107"/>
    </source>
</evidence>
<sequence>SHLVSYSCPQVLPATVPCVIGGPPSPSMSGMNQTRKLKKPLMEKKRRKRINDSLSWLKDNLFSVSHHHSSKLEKADILELTIEYIKKLQSSQSPSTHFHSSYNHGLQDGFSHASRFTFEFLNLSFPSHSPFGQRVQSALLSHLSESHRLLLSTLTTTQSPLSPSPSTDKREESSEKGEEEELDVVSVDQNEERPKKPSIWRPQL</sequence>
<dbReference type="GO" id="GO:0046983">
    <property type="term" value="F:protein dimerization activity"/>
    <property type="evidence" value="ECO:0007669"/>
    <property type="project" value="InterPro"/>
</dbReference>
<evidence type="ECO:0000256" key="1">
    <source>
        <dbReference type="ARBA" id="ARBA00004123"/>
    </source>
</evidence>
<dbReference type="Gene3D" id="4.10.280.10">
    <property type="entry name" value="Helix-loop-helix DNA-binding domain"/>
    <property type="match status" value="1"/>
</dbReference>
<evidence type="ECO:0000256" key="2">
    <source>
        <dbReference type="ARBA" id="ARBA00023015"/>
    </source>
</evidence>
<evidence type="ECO:0000259" key="6">
    <source>
        <dbReference type="PROSITE" id="PS50888"/>
    </source>
</evidence>
<gene>
    <name evidence="7" type="ORF">PMAYCL1PPCAC_06999</name>
</gene>
<name>A0AAN4ZB94_9BILA</name>
<organism evidence="7 8">
    <name type="scientific">Pristionchus mayeri</name>
    <dbReference type="NCBI Taxonomy" id="1317129"/>
    <lineage>
        <taxon>Eukaryota</taxon>
        <taxon>Metazoa</taxon>
        <taxon>Ecdysozoa</taxon>
        <taxon>Nematoda</taxon>
        <taxon>Chromadorea</taxon>
        <taxon>Rhabditida</taxon>
        <taxon>Rhabditina</taxon>
        <taxon>Diplogasteromorpha</taxon>
        <taxon>Diplogasteroidea</taxon>
        <taxon>Neodiplogasteridae</taxon>
        <taxon>Pristionchus</taxon>
    </lineage>
</organism>
<dbReference type="PROSITE" id="PS50888">
    <property type="entry name" value="BHLH"/>
    <property type="match status" value="1"/>
</dbReference>
<keyword evidence="8" id="KW-1185">Reference proteome</keyword>
<dbReference type="SMART" id="SM00353">
    <property type="entry name" value="HLH"/>
    <property type="match status" value="1"/>
</dbReference>
<reference evidence="8" key="1">
    <citation type="submission" date="2022-10" db="EMBL/GenBank/DDBJ databases">
        <title>Genome assembly of Pristionchus species.</title>
        <authorList>
            <person name="Yoshida K."/>
            <person name="Sommer R.J."/>
        </authorList>
    </citation>
    <scope>NUCLEOTIDE SEQUENCE [LARGE SCALE GENOMIC DNA]</scope>
    <source>
        <strain evidence="8">RS5460</strain>
    </source>
</reference>
<dbReference type="GO" id="GO:0005634">
    <property type="term" value="C:nucleus"/>
    <property type="evidence" value="ECO:0007669"/>
    <property type="project" value="UniProtKB-SubCell"/>
</dbReference>
<dbReference type="EMBL" id="BTRK01000002">
    <property type="protein sequence ID" value="GMR36804.1"/>
    <property type="molecule type" value="Genomic_DNA"/>
</dbReference>
<feature type="non-terminal residue" evidence="7">
    <location>
        <position position="1"/>
    </location>
</feature>
<dbReference type="PANTHER" id="PTHR10985">
    <property type="entry name" value="BASIC HELIX-LOOP-HELIX TRANSCRIPTION FACTOR, HES-RELATED"/>
    <property type="match status" value="1"/>
</dbReference>
<dbReference type="AlphaFoldDB" id="A0AAN4ZB94"/>
<dbReference type="Pfam" id="PF00010">
    <property type="entry name" value="HLH"/>
    <property type="match status" value="1"/>
</dbReference>
<keyword evidence="4" id="KW-0539">Nucleus</keyword>
<comment type="caution">
    <text evidence="7">The sequence shown here is derived from an EMBL/GenBank/DDBJ whole genome shotgun (WGS) entry which is preliminary data.</text>
</comment>
<accession>A0AAN4ZB94</accession>
<feature type="region of interest" description="Disordered" evidence="5">
    <location>
        <begin position="154"/>
        <end position="204"/>
    </location>
</feature>
<protein>
    <recommendedName>
        <fullName evidence="6">BHLH domain-containing protein</fullName>
    </recommendedName>
</protein>
<feature type="compositionally biased region" description="Low complexity" evidence="5">
    <location>
        <begin position="154"/>
        <end position="166"/>
    </location>
</feature>
<comment type="subcellular location">
    <subcellularLocation>
        <location evidence="1">Nucleus</location>
    </subcellularLocation>
</comment>
<dbReference type="InterPro" id="IPR036638">
    <property type="entry name" value="HLH_DNA-bd_sf"/>
</dbReference>